<dbReference type="PROSITE" id="PS50885">
    <property type="entry name" value="HAMP"/>
    <property type="match status" value="1"/>
</dbReference>
<dbReference type="PROSITE" id="PS50109">
    <property type="entry name" value="HIS_KIN"/>
    <property type="match status" value="1"/>
</dbReference>
<keyword evidence="11 15" id="KW-1133">Transmembrane helix</keyword>
<evidence type="ECO:0000256" key="2">
    <source>
        <dbReference type="ARBA" id="ARBA00004651"/>
    </source>
</evidence>
<dbReference type="InterPro" id="IPR004358">
    <property type="entry name" value="Sig_transdc_His_kin-like_C"/>
</dbReference>
<gene>
    <name evidence="18" type="ORF">GI584_16620</name>
</gene>
<dbReference type="InterPro" id="IPR003660">
    <property type="entry name" value="HAMP_dom"/>
</dbReference>
<dbReference type="GO" id="GO:0005524">
    <property type="term" value="F:ATP binding"/>
    <property type="evidence" value="ECO:0007669"/>
    <property type="project" value="UniProtKB-KW"/>
</dbReference>
<evidence type="ECO:0000256" key="6">
    <source>
        <dbReference type="ARBA" id="ARBA00022679"/>
    </source>
</evidence>
<dbReference type="Gene3D" id="3.30.565.10">
    <property type="entry name" value="Histidine kinase-like ATPase, C-terminal domain"/>
    <property type="match status" value="1"/>
</dbReference>
<dbReference type="RefSeq" id="WP_153791914.1">
    <property type="nucleotide sequence ID" value="NZ_CP045915.1"/>
</dbReference>
<dbReference type="Pfam" id="PF02743">
    <property type="entry name" value="dCache_1"/>
    <property type="match status" value="1"/>
</dbReference>
<dbReference type="CDD" id="cd18773">
    <property type="entry name" value="PDC1_HK_sensor"/>
    <property type="match status" value="1"/>
</dbReference>
<dbReference type="GO" id="GO:0000155">
    <property type="term" value="F:phosphorelay sensor kinase activity"/>
    <property type="evidence" value="ECO:0007669"/>
    <property type="project" value="InterPro"/>
</dbReference>
<proteinExistence type="predicted"/>
<dbReference type="InterPro" id="IPR005467">
    <property type="entry name" value="His_kinase_dom"/>
</dbReference>
<evidence type="ECO:0000313" key="18">
    <source>
        <dbReference type="EMBL" id="QGH35571.1"/>
    </source>
</evidence>
<evidence type="ECO:0000256" key="12">
    <source>
        <dbReference type="ARBA" id="ARBA00023012"/>
    </source>
</evidence>
<evidence type="ECO:0000256" key="3">
    <source>
        <dbReference type="ARBA" id="ARBA00012438"/>
    </source>
</evidence>
<dbReference type="SUPFAM" id="SSF55874">
    <property type="entry name" value="ATPase domain of HSP90 chaperone/DNA topoisomerase II/histidine kinase"/>
    <property type="match status" value="1"/>
</dbReference>
<evidence type="ECO:0000256" key="14">
    <source>
        <dbReference type="SAM" id="Coils"/>
    </source>
</evidence>
<feature type="transmembrane region" description="Helical" evidence="15">
    <location>
        <begin position="14"/>
        <end position="34"/>
    </location>
</feature>
<evidence type="ECO:0000256" key="8">
    <source>
        <dbReference type="ARBA" id="ARBA00022741"/>
    </source>
</evidence>
<evidence type="ECO:0000256" key="7">
    <source>
        <dbReference type="ARBA" id="ARBA00022692"/>
    </source>
</evidence>
<dbReference type="InterPro" id="IPR050640">
    <property type="entry name" value="Bact_2-comp_sensor_kinase"/>
</dbReference>
<feature type="coiled-coil region" evidence="14">
    <location>
        <begin position="372"/>
        <end position="402"/>
    </location>
</feature>
<dbReference type="Pfam" id="PF06580">
    <property type="entry name" value="His_kinase"/>
    <property type="match status" value="1"/>
</dbReference>
<name>A0A5Q2TN38_9BACI</name>
<keyword evidence="9" id="KW-0418">Kinase</keyword>
<dbReference type="CDD" id="cd12912">
    <property type="entry name" value="PDC2_MCP_like"/>
    <property type="match status" value="1"/>
</dbReference>
<keyword evidence="13 15" id="KW-0472">Membrane</keyword>
<dbReference type="EC" id="2.7.13.3" evidence="3"/>
<feature type="domain" description="HAMP" evidence="17">
    <location>
        <begin position="316"/>
        <end position="368"/>
    </location>
</feature>
<dbReference type="Pfam" id="PF02518">
    <property type="entry name" value="HATPase_c"/>
    <property type="match status" value="1"/>
</dbReference>
<dbReference type="EMBL" id="CP045915">
    <property type="protein sequence ID" value="QGH35571.1"/>
    <property type="molecule type" value="Genomic_DNA"/>
</dbReference>
<dbReference type="CDD" id="cd06225">
    <property type="entry name" value="HAMP"/>
    <property type="match status" value="1"/>
</dbReference>
<evidence type="ECO:0000313" key="19">
    <source>
        <dbReference type="Proteomes" id="UP000339690"/>
    </source>
</evidence>
<evidence type="ECO:0000259" key="17">
    <source>
        <dbReference type="PROSITE" id="PS50885"/>
    </source>
</evidence>
<feature type="domain" description="Histidine kinase" evidence="16">
    <location>
        <begin position="492"/>
        <end position="601"/>
    </location>
</feature>
<dbReference type="SMART" id="SM00304">
    <property type="entry name" value="HAMP"/>
    <property type="match status" value="1"/>
</dbReference>
<protein>
    <recommendedName>
        <fullName evidence="3">histidine kinase</fullName>
        <ecNumber evidence="3">2.7.13.3</ecNumber>
    </recommendedName>
</protein>
<keyword evidence="12" id="KW-0902">Two-component regulatory system</keyword>
<evidence type="ECO:0000256" key="11">
    <source>
        <dbReference type="ARBA" id="ARBA00022989"/>
    </source>
</evidence>
<evidence type="ECO:0000256" key="13">
    <source>
        <dbReference type="ARBA" id="ARBA00023136"/>
    </source>
</evidence>
<comment type="subcellular location">
    <subcellularLocation>
        <location evidence="2">Cell membrane</location>
        <topology evidence="2">Multi-pass membrane protein</topology>
    </subcellularLocation>
</comment>
<dbReference type="PANTHER" id="PTHR34220:SF7">
    <property type="entry name" value="SENSOR HISTIDINE KINASE YPDA"/>
    <property type="match status" value="1"/>
</dbReference>
<keyword evidence="5" id="KW-0597">Phosphoprotein</keyword>
<evidence type="ECO:0000256" key="1">
    <source>
        <dbReference type="ARBA" id="ARBA00000085"/>
    </source>
</evidence>
<dbReference type="Proteomes" id="UP000339690">
    <property type="component" value="Chromosome"/>
</dbReference>
<evidence type="ECO:0000259" key="16">
    <source>
        <dbReference type="PROSITE" id="PS50109"/>
    </source>
</evidence>
<dbReference type="Gene3D" id="3.30.450.20">
    <property type="entry name" value="PAS domain"/>
    <property type="match status" value="1"/>
</dbReference>
<keyword evidence="8" id="KW-0547">Nucleotide-binding</keyword>
<comment type="catalytic activity">
    <reaction evidence="1">
        <text>ATP + protein L-histidine = ADP + protein N-phospho-L-histidine.</text>
        <dbReference type="EC" id="2.7.13.3"/>
    </reaction>
</comment>
<dbReference type="InterPro" id="IPR010559">
    <property type="entry name" value="Sig_transdc_His_kin_internal"/>
</dbReference>
<keyword evidence="19" id="KW-1185">Reference proteome</keyword>
<accession>A0A5Q2TN38</accession>
<evidence type="ECO:0000256" key="4">
    <source>
        <dbReference type="ARBA" id="ARBA00022475"/>
    </source>
</evidence>
<keyword evidence="4" id="KW-1003">Cell membrane</keyword>
<dbReference type="InterPro" id="IPR033479">
    <property type="entry name" value="dCache_1"/>
</dbReference>
<dbReference type="AlphaFoldDB" id="A0A5Q2TN38"/>
<dbReference type="InterPro" id="IPR036890">
    <property type="entry name" value="HATPase_C_sf"/>
</dbReference>
<dbReference type="Pfam" id="PF00672">
    <property type="entry name" value="HAMP"/>
    <property type="match status" value="1"/>
</dbReference>
<keyword evidence="14" id="KW-0175">Coiled coil</keyword>
<sequence length="606" mass="69713">MIRWLQAMNLFQRLFLFFLIAILIPLFISSIIIYSRAANSIQDQVGEYLRKNIMVTNLQVDRFLEEYEKITLPLVTDRNVKDFIELGFNQELERYQVYSDIVDNMNRITEQNAAIDLIYIITDEGRSILSEDRYYSPLDPFPVDKVYDELNKIAPDSGKVVFKARKTMDGKIVITFTRKIRGSNFEPRGILGVDLTLSSIEEFWSMANIGEGSDLMILDDEGQVIYHPDSSLFGSYISSKTQAAIEQEQNGSFMSTWDDERMFYYYQTSNLTNWKTVTSVPEKELYEPISGIRVTAFISGGLSLLLASILAFYFTRSIVKPIHLLQHHLKKMEKGIWSKVPEMEGTNEVVSLVRSYNHMIEELTKLIDKVYHAELQNQKAQLKVQEREIEMQKNELQALQSQINPHFLYNTLETMNAYGLIRGSDEISEIAESLAYMFRYSVKNLEVVKLVDELDHIRSYLTIQEHRMRKNFELDVLIHPDFLLKDTVKLSLQPLVENAIEHGMVDGQTAGKITIDAKEENDLFYVIVEDNGAGIASSRLQEIRDFLNATDNDQIMDGASGIGLKNIHRRIQLLFGDNYGLQMESELDKGTRITIKVPSNIISNEM</sequence>
<evidence type="ECO:0000256" key="15">
    <source>
        <dbReference type="SAM" id="Phobius"/>
    </source>
</evidence>
<dbReference type="PANTHER" id="PTHR34220">
    <property type="entry name" value="SENSOR HISTIDINE KINASE YPDA"/>
    <property type="match status" value="1"/>
</dbReference>
<keyword evidence="7 15" id="KW-0812">Transmembrane</keyword>
<reference evidence="18 19" key="1">
    <citation type="submission" date="2019-11" db="EMBL/GenBank/DDBJ databases">
        <title>Gracilibacillus salitolerans sp. nov., a moderate halophile isolated from a saline soil in northwest China.</title>
        <authorList>
            <person name="Gan L."/>
        </authorList>
    </citation>
    <scope>NUCLEOTIDE SEQUENCE [LARGE SCALE GENOMIC DNA]</scope>
    <source>
        <strain evidence="18 19">SCU50</strain>
    </source>
</reference>
<dbReference type="SUPFAM" id="SSF158472">
    <property type="entry name" value="HAMP domain-like"/>
    <property type="match status" value="1"/>
</dbReference>
<dbReference type="SMART" id="SM00387">
    <property type="entry name" value="HATPase_c"/>
    <property type="match status" value="1"/>
</dbReference>
<keyword evidence="10" id="KW-0067">ATP-binding</keyword>
<dbReference type="InterPro" id="IPR003594">
    <property type="entry name" value="HATPase_dom"/>
</dbReference>
<evidence type="ECO:0000256" key="5">
    <source>
        <dbReference type="ARBA" id="ARBA00022553"/>
    </source>
</evidence>
<evidence type="ECO:0000256" key="9">
    <source>
        <dbReference type="ARBA" id="ARBA00022777"/>
    </source>
</evidence>
<dbReference type="PRINTS" id="PR00344">
    <property type="entry name" value="BCTRLSENSOR"/>
</dbReference>
<keyword evidence="6" id="KW-0808">Transferase</keyword>
<evidence type="ECO:0000256" key="10">
    <source>
        <dbReference type="ARBA" id="ARBA00022840"/>
    </source>
</evidence>
<dbReference type="KEGG" id="grc:GI584_16620"/>
<dbReference type="Gene3D" id="6.10.340.10">
    <property type="match status" value="1"/>
</dbReference>
<organism evidence="18 19">
    <name type="scientific">Gracilibacillus salitolerans</name>
    <dbReference type="NCBI Taxonomy" id="2663022"/>
    <lineage>
        <taxon>Bacteria</taxon>
        <taxon>Bacillati</taxon>
        <taxon>Bacillota</taxon>
        <taxon>Bacilli</taxon>
        <taxon>Bacillales</taxon>
        <taxon>Bacillaceae</taxon>
        <taxon>Gracilibacillus</taxon>
    </lineage>
</organism>
<dbReference type="GO" id="GO:0005886">
    <property type="term" value="C:plasma membrane"/>
    <property type="evidence" value="ECO:0007669"/>
    <property type="project" value="UniProtKB-SubCell"/>
</dbReference>